<organism evidence="2 3">
    <name type="scientific">Alligator mississippiensis</name>
    <name type="common">American alligator</name>
    <dbReference type="NCBI Taxonomy" id="8496"/>
    <lineage>
        <taxon>Eukaryota</taxon>
        <taxon>Metazoa</taxon>
        <taxon>Chordata</taxon>
        <taxon>Craniata</taxon>
        <taxon>Vertebrata</taxon>
        <taxon>Euteleostomi</taxon>
        <taxon>Archelosauria</taxon>
        <taxon>Archosauria</taxon>
        <taxon>Crocodylia</taxon>
        <taxon>Alligatoridae</taxon>
        <taxon>Alligatorinae</taxon>
        <taxon>Alligator</taxon>
    </lineage>
</organism>
<protein>
    <submittedName>
        <fullName evidence="2">Uncharacterized protein</fullName>
    </submittedName>
</protein>
<gene>
    <name evidence="2" type="ORF">Y1Q_0018858</name>
</gene>
<name>A0A151M2Y9_ALLMI</name>
<feature type="region of interest" description="Disordered" evidence="1">
    <location>
        <begin position="1"/>
        <end position="28"/>
    </location>
</feature>
<evidence type="ECO:0000256" key="1">
    <source>
        <dbReference type="SAM" id="MobiDB-lite"/>
    </source>
</evidence>
<evidence type="ECO:0000313" key="3">
    <source>
        <dbReference type="Proteomes" id="UP000050525"/>
    </source>
</evidence>
<dbReference type="EMBL" id="AKHW03006769">
    <property type="protein sequence ID" value="KYO18872.1"/>
    <property type="molecule type" value="Genomic_DNA"/>
</dbReference>
<dbReference type="AlphaFoldDB" id="A0A151M2Y9"/>
<reference evidence="2 3" key="1">
    <citation type="journal article" date="2012" name="Genome Biol.">
        <title>Sequencing three crocodilian genomes to illuminate the evolution of archosaurs and amniotes.</title>
        <authorList>
            <person name="St John J.A."/>
            <person name="Braun E.L."/>
            <person name="Isberg S.R."/>
            <person name="Miles L.G."/>
            <person name="Chong A.Y."/>
            <person name="Gongora J."/>
            <person name="Dalzell P."/>
            <person name="Moran C."/>
            <person name="Bed'hom B."/>
            <person name="Abzhanov A."/>
            <person name="Burgess S.C."/>
            <person name="Cooksey A.M."/>
            <person name="Castoe T.A."/>
            <person name="Crawford N.G."/>
            <person name="Densmore L.D."/>
            <person name="Drew J.C."/>
            <person name="Edwards S.V."/>
            <person name="Faircloth B.C."/>
            <person name="Fujita M.K."/>
            <person name="Greenwold M.J."/>
            <person name="Hoffmann F.G."/>
            <person name="Howard J.M."/>
            <person name="Iguchi T."/>
            <person name="Janes D.E."/>
            <person name="Khan S.Y."/>
            <person name="Kohno S."/>
            <person name="de Koning A.J."/>
            <person name="Lance S.L."/>
            <person name="McCarthy F.M."/>
            <person name="McCormack J.E."/>
            <person name="Merchant M.E."/>
            <person name="Peterson D.G."/>
            <person name="Pollock D.D."/>
            <person name="Pourmand N."/>
            <person name="Raney B.J."/>
            <person name="Roessler K.A."/>
            <person name="Sanford J.R."/>
            <person name="Sawyer R.H."/>
            <person name="Schmidt C.J."/>
            <person name="Triplett E.W."/>
            <person name="Tuberville T.D."/>
            <person name="Venegas-Anaya M."/>
            <person name="Howard J.T."/>
            <person name="Jarvis E.D."/>
            <person name="Guillette L.J.Jr."/>
            <person name="Glenn T.C."/>
            <person name="Green R.E."/>
            <person name="Ray D.A."/>
        </authorList>
    </citation>
    <scope>NUCLEOTIDE SEQUENCE [LARGE SCALE GENOMIC DNA]</scope>
    <source>
        <strain evidence="2">KSC_2009_1</strain>
    </source>
</reference>
<keyword evidence="3" id="KW-1185">Reference proteome</keyword>
<dbReference type="Proteomes" id="UP000050525">
    <property type="component" value="Unassembled WGS sequence"/>
</dbReference>
<accession>A0A151M2Y9</accession>
<sequence>MNCTPVEPRAPQDHLAIPRAARGGGKRKWRNTDLSSLTLLSLFFHLGCKDPEEISEDDNCIQLFQELLE</sequence>
<comment type="caution">
    <text evidence="2">The sequence shown here is derived from an EMBL/GenBank/DDBJ whole genome shotgun (WGS) entry which is preliminary data.</text>
</comment>
<evidence type="ECO:0000313" key="2">
    <source>
        <dbReference type="EMBL" id="KYO18872.1"/>
    </source>
</evidence>
<proteinExistence type="predicted"/>